<protein>
    <submittedName>
        <fullName evidence="1">Uncharacterized protein</fullName>
    </submittedName>
</protein>
<accession>A0A4Y7SER2</accession>
<comment type="caution">
    <text evidence="1">The sequence shown here is derived from an EMBL/GenBank/DDBJ whole genome shotgun (WGS) entry which is preliminary data.</text>
</comment>
<name>A0A4Y7SER2_COPMI</name>
<proteinExistence type="predicted"/>
<reference evidence="1 2" key="1">
    <citation type="journal article" date="2019" name="Nat. Ecol. Evol.">
        <title>Megaphylogeny resolves global patterns of mushroom evolution.</title>
        <authorList>
            <person name="Varga T."/>
            <person name="Krizsan K."/>
            <person name="Foldi C."/>
            <person name="Dima B."/>
            <person name="Sanchez-Garcia M."/>
            <person name="Sanchez-Ramirez S."/>
            <person name="Szollosi G.J."/>
            <person name="Szarkandi J.G."/>
            <person name="Papp V."/>
            <person name="Albert L."/>
            <person name="Andreopoulos W."/>
            <person name="Angelini C."/>
            <person name="Antonin V."/>
            <person name="Barry K.W."/>
            <person name="Bougher N.L."/>
            <person name="Buchanan P."/>
            <person name="Buyck B."/>
            <person name="Bense V."/>
            <person name="Catcheside P."/>
            <person name="Chovatia M."/>
            <person name="Cooper J."/>
            <person name="Damon W."/>
            <person name="Desjardin D."/>
            <person name="Finy P."/>
            <person name="Geml J."/>
            <person name="Haridas S."/>
            <person name="Hughes K."/>
            <person name="Justo A."/>
            <person name="Karasinski D."/>
            <person name="Kautmanova I."/>
            <person name="Kiss B."/>
            <person name="Kocsube S."/>
            <person name="Kotiranta H."/>
            <person name="LaButti K.M."/>
            <person name="Lechner B.E."/>
            <person name="Liimatainen K."/>
            <person name="Lipzen A."/>
            <person name="Lukacs Z."/>
            <person name="Mihaltcheva S."/>
            <person name="Morgado L.N."/>
            <person name="Niskanen T."/>
            <person name="Noordeloos M.E."/>
            <person name="Ohm R.A."/>
            <person name="Ortiz-Santana B."/>
            <person name="Ovrebo C."/>
            <person name="Racz N."/>
            <person name="Riley R."/>
            <person name="Savchenko A."/>
            <person name="Shiryaev A."/>
            <person name="Soop K."/>
            <person name="Spirin V."/>
            <person name="Szebenyi C."/>
            <person name="Tomsovsky M."/>
            <person name="Tulloss R.E."/>
            <person name="Uehling J."/>
            <person name="Grigoriev I.V."/>
            <person name="Vagvolgyi C."/>
            <person name="Papp T."/>
            <person name="Martin F.M."/>
            <person name="Miettinen O."/>
            <person name="Hibbett D.S."/>
            <person name="Nagy L.G."/>
        </authorList>
    </citation>
    <scope>NUCLEOTIDE SEQUENCE [LARGE SCALE GENOMIC DNA]</scope>
    <source>
        <strain evidence="1 2">FP101781</strain>
    </source>
</reference>
<dbReference type="EMBL" id="QPFP01000145">
    <property type="protein sequence ID" value="TEB20291.1"/>
    <property type="molecule type" value="Genomic_DNA"/>
</dbReference>
<evidence type="ECO:0000313" key="2">
    <source>
        <dbReference type="Proteomes" id="UP000298030"/>
    </source>
</evidence>
<gene>
    <name evidence="1" type="ORF">FA13DRAFT_1820266</name>
</gene>
<organism evidence="1 2">
    <name type="scientific">Coprinellus micaceus</name>
    <name type="common">Glistening ink-cap mushroom</name>
    <name type="synonym">Coprinus micaceus</name>
    <dbReference type="NCBI Taxonomy" id="71717"/>
    <lineage>
        <taxon>Eukaryota</taxon>
        <taxon>Fungi</taxon>
        <taxon>Dikarya</taxon>
        <taxon>Basidiomycota</taxon>
        <taxon>Agaricomycotina</taxon>
        <taxon>Agaricomycetes</taxon>
        <taxon>Agaricomycetidae</taxon>
        <taxon>Agaricales</taxon>
        <taxon>Agaricineae</taxon>
        <taxon>Psathyrellaceae</taxon>
        <taxon>Coprinellus</taxon>
    </lineage>
</organism>
<dbReference type="OrthoDB" id="2838638at2759"/>
<keyword evidence="2" id="KW-1185">Reference proteome</keyword>
<sequence>MTSGGQAAGLTLAEGGVASAAKARKLCSPHPRKDPCSSKRINLLPEDVLTEIFRLCLPSASDTPPVQPPSPHTAPLLLCHVCSYWRRQALATPQLWWHLSLGEVRPPTIKRSNPQAISSMQSDSHHANHPSVSVLALQSMARFFVDIIRPHQLRSITLKASRYRRDDLKTEWERKTRGWVIERGPGNFQLMSGKALLKSVLSMGDYAVARGLRELSVSLDDMEDFSMTSVTLVRDMTSQIQVLPSRSLESLQTLRLYLPGLEIYDIERTFPSLPYSTAPSPALLWMEIWAMVSLTRSAWISFAGYSGLMDHASRASWTRQKGLVRVPFSHTATVPKLHTVYSDIPWILLIPGRYASFPLAMGWTSSAGLILHDISIFPYSQLTNLEIALDRPIPVWLVRALLMECPELKLGAMAISRFAIAPHDGSGVSGSHEPGGEDDWDLNEACERAFPNDLVQRALKASGIKGRGAMWPLPNLLKLRLAFGCLPRKEEREWARRRRAEDRETSPELREALFNSVPLPKDEFYPKPPRASDDDAVGVGYVCHPRVWRDAIEGYFGGEEAMVLEYALGGFHMPNAALTVTFV</sequence>
<dbReference type="Proteomes" id="UP000298030">
    <property type="component" value="Unassembled WGS sequence"/>
</dbReference>
<dbReference type="AlphaFoldDB" id="A0A4Y7SER2"/>
<evidence type="ECO:0000313" key="1">
    <source>
        <dbReference type="EMBL" id="TEB20291.1"/>
    </source>
</evidence>